<feature type="compositionally biased region" description="Basic and acidic residues" evidence="3">
    <location>
        <begin position="43"/>
        <end position="53"/>
    </location>
</feature>
<gene>
    <name evidence="5" type="ORF">RDB_LOCUS146696</name>
</gene>
<dbReference type="PROSITE" id="PS51037">
    <property type="entry name" value="YEATS"/>
    <property type="match status" value="1"/>
</dbReference>
<dbReference type="Gene3D" id="2.60.40.1970">
    <property type="entry name" value="YEATS domain"/>
    <property type="match status" value="1"/>
</dbReference>
<organism evidence="5 6">
    <name type="scientific">Rhizoctonia solani</name>
    <dbReference type="NCBI Taxonomy" id="456999"/>
    <lineage>
        <taxon>Eukaryota</taxon>
        <taxon>Fungi</taxon>
        <taxon>Dikarya</taxon>
        <taxon>Basidiomycota</taxon>
        <taxon>Agaricomycotina</taxon>
        <taxon>Agaricomycetes</taxon>
        <taxon>Cantharellales</taxon>
        <taxon>Ceratobasidiaceae</taxon>
        <taxon>Rhizoctonia</taxon>
    </lineage>
</organism>
<comment type="caution">
    <text evidence="5">The sequence shown here is derived from an EMBL/GenBank/DDBJ whole genome shotgun (WGS) entry which is preliminary data.</text>
</comment>
<feature type="compositionally biased region" description="Low complexity" evidence="3">
    <location>
        <begin position="165"/>
        <end position="175"/>
    </location>
</feature>
<evidence type="ECO:0000259" key="4">
    <source>
        <dbReference type="PROSITE" id="PS51037"/>
    </source>
</evidence>
<evidence type="ECO:0000256" key="1">
    <source>
        <dbReference type="ARBA" id="ARBA00023242"/>
    </source>
</evidence>
<comment type="subcellular location">
    <subcellularLocation>
        <location evidence="2">Nucleus</location>
    </subcellularLocation>
</comment>
<dbReference type="EMBL" id="CAJMXA010003884">
    <property type="protein sequence ID" value="CAE6520990.1"/>
    <property type="molecule type" value="Genomic_DNA"/>
</dbReference>
<keyword evidence="1 2" id="KW-0539">Nucleus</keyword>
<accession>A0A8H3HLS1</accession>
<feature type="region of interest" description="Disordered" evidence="3">
    <location>
        <begin position="148"/>
        <end position="175"/>
    </location>
</feature>
<feature type="domain" description="YEATS" evidence="4">
    <location>
        <begin position="376"/>
        <end position="515"/>
    </location>
</feature>
<sequence length="923" mass="101145">MTQGIDLKFNSRPEFGIEVPKVLVDLAWNISKDPSPLMAVEPDSVKQRKREDEGGFSTQLQGSERIDASMVASGQDELRAVLTHQIELEIALRKRVASVIEARIAWAEQLKKALIKGNCPGQGKQVTPDPVEAKRQAIESFRALHAPLDLDPHTSHPRGSSLLASEPTTPCPSSTPSKYLYLVPQSSDHTLLLLSCPHPSCPTPHPSATLQGLLNHARIAHGPSYAYASHDDFLRSPGASTLIDAIQDPEKYARIVNEGVQVRVGGVRGLRELFEGAVESAGLGLSADTGELARLLGRKGRKGEIRAFGQGDIVDIESVDEPTGTERKRYGVLAPRRRRREAQTESAGEELNRETTASLAPEKAHAEAPTVQHAPNASRFHIKKRVVLSDWSRSLRKSSIQEGGPTHRWMIRLTAPSYSDHITTFLSAVRVQCASVPAVFEDTITCSSPPFAISRLSKQPFLARVILVFADANTKDIVITHWIDLDPVRSGSTTLGAEQIFDVELNKNAQLLPADTSADNVSNSILWSQDRGESDRSSDTQEPTSEVIVKSEPPAEISLSTEEIVDEKVPVDQDPEPIHDRLIPILSKLRARLPLTMEDAARVGHTPQVPYMLFDSREELLDAVHGRRKATEICYTRAMLRMLKADYTAYDADLEPILVDSLTVARLYAHLLAENIFPRPKLHVACVKVEENTPVPDEQVQSTSEAARYCGACGLDISRHPPTSRTLGPSKFACIASGSSQRPICDIGLWTTLRPLRENVQRVNLAPGAITTSGVRASLRGASQLVDCASPQITLAFHALTQFWGLRTFEYAAKRHNTNHHPEAKLPLEILGVDESHVDRTLAPHALLTLIAHIFVKRVTKEALRARSEMLGELSRVPGKSVLTSTHVSRALMDGRNNDGWLPLMAVARIGAIHSDSIIATGV</sequence>
<dbReference type="InterPro" id="IPR055129">
    <property type="entry name" value="YEATS_dom"/>
</dbReference>
<evidence type="ECO:0000256" key="2">
    <source>
        <dbReference type="PROSITE-ProRule" id="PRU00376"/>
    </source>
</evidence>
<evidence type="ECO:0000313" key="6">
    <source>
        <dbReference type="Proteomes" id="UP000663853"/>
    </source>
</evidence>
<evidence type="ECO:0000313" key="5">
    <source>
        <dbReference type="EMBL" id="CAE6520990.1"/>
    </source>
</evidence>
<dbReference type="GO" id="GO:0005634">
    <property type="term" value="C:nucleus"/>
    <property type="evidence" value="ECO:0007669"/>
    <property type="project" value="UniProtKB-SubCell"/>
</dbReference>
<dbReference type="InterPro" id="IPR055127">
    <property type="entry name" value="YEATS2_3HBD"/>
</dbReference>
<dbReference type="Pfam" id="PF22951">
    <property type="entry name" value="3HBD"/>
    <property type="match status" value="1"/>
</dbReference>
<feature type="region of interest" description="Disordered" evidence="3">
    <location>
        <begin position="319"/>
        <end position="375"/>
    </location>
</feature>
<feature type="compositionally biased region" description="Basic and acidic residues" evidence="3">
    <location>
        <begin position="530"/>
        <end position="539"/>
    </location>
</feature>
<dbReference type="AlphaFoldDB" id="A0A8H3HLS1"/>
<name>A0A8H3HLS1_9AGAM</name>
<reference evidence="5" key="1">
    <citation type="submission" date="2021-01" db="EMBL/GenBank/DDBJ databases">
        <authorList>
            <person name="Kaushik A."/>
        </authorList>
    </citation>
    <scope>NUCLEOTIDE SEQUENCE</scope>
    <source>
        <strain evidence="5">AG6-10EEA</strain>
    </source>
</reference>
<dbReference type="InterPro" id="IPR038704">
    <property type="entry name" value="YEAST_sf"/>
</dbReference>
<feature type="region of interest" description="Disordered" evidence="3">
    <location>
        <begin position="37"/>
        <end position="63"/>
    </location>
</feature>
<evidence type="ECO:0000256" key="3">
    <source>
        <dbReference type="SAM" id="MobiDB-lite"/>
    </source>
</evidence>
<proteinExistence type="predicted"/>
<feature type="region of interest" description="Disordered" evidence="3">
    <location>
        <begin position="528"/>
        <end position="550"/>
    </location>
</feature>
<dbReference type="Proteomes" id="UP000663853">
    <property type="component" value="Unassembled WGS sequence"/>
</dbReference>
<protein>
    <recommendedName>
        <fullName evidence="4">YEATS domain-containing protein</fullName>
    </recommendedName>
</protein>